<evidence type="ECO:0000259" key="1">
    <source>
        <dbReference type="Pfam" id="PF00534"/>
    </source>
</evidence>
<dbReference type="Gene3D" id="3.40.50.2000">
    <property type="entry name" value="Glycogen Phosphorylase B"/>
    <property type="match status" value="2"/>
</dbReference>
<gene>
    <name evidence="2" type="ORF">MTBBW1_1470006</name>
</gene>
<sequence length="394" mass="45898">MIAIMKKKRIKVAFIFGALGGGGAQRQFGHLINNINRERFRPIIISIGRSENETIAFFKKYTDEQIEIDPQIAKVEFQNYYLYRNLKYKEDIYFISKYENSKFKIQKLLYKLFQKLKPDIALSISPYAAALSIFPLVLNRTKHRIHSVRSNEMLFEHKKSISNYFHWFTKHLISLYIVNSNDLKTKMKLNGFKHKEIINIYNGIPVFYDLIQKKNDDVIKISYIARLYKVKNHQMLFDAILSISTNNEFRVHIFGTGVLEHELKEYVNKYKLSHTVIFEGWKKDISKYLQETDIVVLTSNGEGFNNSIAEAQMHAIPVVSTDCTGSREIVINGVTGFVVNVDDTKSFAEKLQILIDNDSLRNAYGKRAYTRSRNMFTIKNMIKNYEALFASLMN</sequence>
<dbReference type="PANTHER" id="PTHR12526">
    <property type="entry name" value="GLYCOSYLTRANSFERASE"/>
    <property type="match status" value="1"/>
</dbReference>
<dbReference type="Proteomes" id="UP000191931">
    <property type="component" value="Unassembled WGS sequence"/>
</dbReference>
<evidence type="ECO:0000313" key="2">
    <source>
        <dbReference type="EMBL" id="SLM28693.1"/>
    </source>
</evidence>
<accession>A0A1W1H8B2</accession>
<dbReference type="InterPro" id="IPR001296">
    <property type="entry name" value="Glyco_trans_1"/>
</dbReference>
<evidence type="ECO:0000313" key="3">
    <source>
        <dbReference type="Proteomes" id="UP000191931"/>
    </source>
</evidence>
<dbReference type="EMBL" id="FWEV01000054">
    <property type="protein sequence ID" value="SLM28693.1"/>
    <property type="molecule type" value="Genomic_DNA"/>
</dbReference>
<reference evidence="2 3" key="1">
    <citation type="submission" date="2017-03" db="EMBL/GenBank/DDBJ databases">
        <authorList>
            <person name="Afonso C.L."/>
            <person name="Miller P.J."/>
            <person name="Scott M.A."/>
            <person name="Spackman E."/>
            <person name="Goraichik I."/>
            <person name="Dimitrov K.M."/>
            <person name="Suarez D.L."/>
            <person name="Swayne D.E."/>
        </authorList>
    </citation>
    <scope>NUCLEOTIDE SEQUENCE [LARGE SCALE GENOMIC DNA]</scope>
    <source>
        <strain evidence="2">PRJEB14757</strain>
    </source>
</reference>
<dbReference type="AlphaFoldDB" id="A0A1W1H8B2"/>
<proteinExistence type="predicted"/>
<dbReference type="Pfam" id="PF00534">
    <property type="entry name" value="Glycos_transf_1"/>
    <property type="match status" value="1"/>
</dbReference>
<keyword evidence="3" id="KW-1185">Reference proteome</keyword>
<dbReference type="SUPFAM" id="SSF53756">
    <property type="entry name" value="UDP-Glycosyltransferase/glycogen phosphorylase"/>
    <property type="match status" value="1"/>
</dbReference>
<protein>
    <recommendedName>
        <fullName evidence="1">Glycosyl transferase family 1 domain-containing protein</fullName>
    </recommendedName>
</protein>
<name>A0A1W1H8B2_9BACT</name>
<feature type="domain" description="Glycosyl transferase family 1" evidence="1">
    <location>
        <begin position="213"/>
        <end position="370"/>
    </location>
</feature>
<organism evidence="2 3">
    <name type="scientific">Desulfamplus magnetovallimortis</name>
    <dbReference type="NCBI Taxonomy" id="1246637"/>
    <lineage>
        <taxon>Bacteria</taxon>
        <taxon>Pseudomonadati</taxon>
        <taxon>Thermodesulfobacteriota</taxon>
        <taxon>Desulfobacteria</taxon>
        <taxon>Desulfobacterales</taxon>
        <taxon>Desulfobacteraceae</taxon>
        <taxon>Desulfamplus</taxon>
    </lineage>
</organism>
<dbReference type="STRING" id="1246637.MTBBW1_1470006"/>
<dbReference type="PANTHER" id="PTHR12526:SF630">
    <property type="entry name" value="GLYCOSYLTRANSFERASE"/>
    <property type="match status" value="1"/>
</dbReference>
<dbReference type="GO" id="GO:0016757">
    <property type="term" value="F:glycosyltransferase activity"/>
    <property type="evidence" value="ECO:0007669"/>
    <property type="project" value="InterPro"/>
</dbReference>